<keyword evidence="11" id="KW-1185">Reference proteome</keyword>
<gene>
    <name evidence="10" type="ORF">KC19_6G000700</name>
</gene>
<comment type="function">
    <text evidence="7">Involved in cellular auxin homeostasis by regulating auxin metabolism. Regulates intracellular auxin accumulation at the endoplasmic reticulum and thus auxin availability for nuclear auxin signaling.</text>
</comment>
<evidence type="ECO:0000256" key="6">
    <source>
        <dbReference type="ARBA" id="ARBA00023294"/>
    </source>
</evidence>
<accession>A0A8T0HCZ9</accession>
<protein>
    <submittedName>
        <fullName evidence="10">Uncharacterized protein</fullName>
    </submittedName>
</protein>
<evidence type="ECO:0000256" key="8">
    <source>
        <dbReference type="ARBA" id="ARBA00025752"/>
    </source>
</evidence>
<dbReference type="InterPro" id="IPR004776">
    <property type="entry name" value="Mem_transp_PIN-like"/>
</dbReference>
<evidence type="ECO:0000256" key="9">
    <source>
        <dbReference type="SAM" id="Phobius"/>
    </source>
</evidence>
<dbReference type="Proteomes" id="UP000822688">
    <property type="component" value="Chromosome 6"/>
</dbReference>
<dbReference type="InterPro" id="IPR045033">
    <property type="entry name" value="PILS1/3/4/5/7"/>
</dbReference>
<comment type="similarity">
    <text evidence="8">Belongs to the auxin efflux carrier (TC 2.A.69.2) family.</text>
</comment>
<sequence length="770" mass="82657">MYSQALSPLTSESITRCSVHSAEPIAAYDSSSKSPSFLRWGCVSERTCFSSNKFEPSRRIVHLGSNGISSRQYCHNTRSRILEKVTVSSTAAGFAALRTKSLIQVSRWRNVFNCPWILHRRQRLLELVRGTDSSCCWMRNFAAATVTSLVLQAITAQDISHALSSTSLIFYEPRLQLIDSTISPCIKPGSISCYEMRLGSYRCGAKKSTAGKSGQLLRTRAYATRNVNGASITRQGRGKPGFEGIVVRGIGGQLMAATKASSTALKASSSFALITGSLSSPLVAIAKAGSHVDLSVLRASFASSLNLISLCSFVVWMQRSGQLSAETPVVLSQVAFRVLIPCFLMTKVAVTLASHPTASLLFLPLGAIAQVLIGALLGKAACRLVYGESTAFLLSPLEAPMLTSPGSAPPFTTSETESGMITRVEKPLIINKFSRQSKQYIRVKKEAIITAACAFGNSFTLPLIFMTGVLGGEETSKIAGYLALFMVGWSPALWTVGYSMIAAGDEDSDSGESSLKDIFSWTSLLEGFTRIMNPPLYGVLIGVLVGGTPLSHLFLPVANGATISVPSTGALAVMRTSTAGILRPVFDAATLLGTATLAVQTIVLASSLAASLPPLDTVRDTKKSSRPAMEGVINSREPEAGSCSAELDSILDTRAFWIISSVRLVAMPVIVIISTVTCVVTCGGFSRHCRVCNVLVSYRLTLSTSCFCWLNQRCHQPRILFCCHSFGQVHGVCLGCLLVSFCVSTLCRLFPSRSGWHYFSLLRSLSRIPI</sequence>
<reference evidence="10 11" key="1">
    <citation type="submission" date="2020-06" db="EMBL/GenBank/DDBJ databases">
        <title>WGS assembly of Ceratodon purpureus strain R40.</title>
        <authorList>
            <person name="Carey S.B."/>
            <person name="Jenkins J."/>
            <person name="Shu S."/>
            <person name="Lovell J.T."/>
            <person name="Sreedasyam A."/>
            <person name="Maumus F."/>
            <person name="Tiley G.P."/>
            <person name="Fernandez-Pozo N."/>
            <person name="Barry K."/>
            <person name="Chen C."/>
            <person name="Wang M."/>
            <person name="Lipzen A."/>
            <person name="Daum C."/>
            <person name="Saski C.A."/>
            <person name="Payton A.C."/>
            <person name="Mcbreen J.C."/>
            <person name="Conrad R.E."/>
            <person name="Kollar L.M."/>
            <person name="Olsson S."/>
            <person name="Huttunen S."/>
            <person name="Landis J.B."/>
            <person name="Wickett N.J."/>
            <person name="Johnson M.G."/>
            <person name="Rensing S.A."/>
            <person name="Grimwood J."/>
            <person name="Schmutz J."/>
            <person name="Mcdaniel S.F."/>
        </authorList>
    </citation>
    <scope>NUCLEOTIDE SEQUENCE [LARGE SCALE GENOMIC DNA]</scope>
    <source>
        <strain evidence="10 11">R40</strain>
    </source>
</reference>
<keyword evidence="5 9" id="KW-0472">Membrane</keyword>
<feature type="transmembrane region" description="Helical" evidence="9">
    <location>
        <begin position="655"/>
        <end position="680"/>
    </location>
</feature>
<dbReference type="PANTHER" id="PTHR31651:SF36">
    <property type="entry name" value="AUXIN EFFLUX CARRIER FAMILY PROTEIN"/>
    <property type="match status" value="1"/>
</dbReference>
<dbReference type="EMBL" id="CM026427">
    <property type="protein sequence ID" value="KAG0568184.1"/>
    <property type="molecule type" value="Genomic_DNA"/>
</dbReference>
<feature type="transmembrane region" description="Helical" evidence="9">
    <location>
        <begin position="478"/>
        <end position="503"/>
    </location>
</feature>
<dbReference type="PANTHER" id="PTHR31651">
    <property type="match status" value="1"/>
</dbReference>
<evidence type="ECO:0000313" key="11">
    <source>
        <dbReference type="Proteomes" id="UP000822688"/>
    </source>
</evidence>
<evidence type="ECO:0000256" key="4">
    <source>
        <dbReference type="ARBA" id="ARBA00022989"/>
    </source>
</evidence>
<evidence type="ECO:0000256" key="2">
    <source>
        <dbReference type="ARBA" id="ARBA00022448"/>
    </source>
</evidence>
<feature type="transmembrane region" description="Helical" evidence="9">
    <location>
        <begin position="524"/>
        <end position="547"/>
    </location>
</feature>
<evidence type="ECO:0000313" key="10">
    <source>
        <dbReference type="EMBL" id="KAG0568184.1"/>
    </source>
</evidence>
<proteinExistence type="inferred from homology"/>
<keyword evidence="6" id="KW-0927">Auxin signaling pathway</keyword>
<evidence type="ECO:0000256" key="3">
    <source>
        <dbReference type="ARBA" id="ARBA00022692"/>
    </source>
</evidence>
<organism evidence="10 11">
    <name type="scientific">Ceratodon purpureus</name>
    <name type="common">Fire moss</name>
    <name type="synonym">Dicranum purpureum</name>
    <dbReference type="NCBI Taxonomy" id="3225"/>
    <lineage>
        <taxon>Eukaryota</taxon>
        <taxon>Viridiplantae</taxon>
        <taxon>Streptophyta</taxon>
        <taxon>Embryophyta</taxon>
        <taxon>Bryophyta</taxon>
        <taxon>Bryophytina</taxon>
        <taxon>Bryopsida</taxon>
        <taxon>Dicranidae</taxon>
        <taxon>Pseudoditrichales</taxon>
        <taxon>Ditrichaceae</taxon>
        <taxon>Ceratodon</taxon>
    </lineage>
</organism>
<dbReference type="Pfam" id="PF03547">
    <property type="entry name" value="Mem_trans"/>
    <property type="match status" value="1"/>
</dbReference>
<keyword evidence="2" id="KW-0813">Transport</keyword>
<evidence type="ECO:0000256" key="5">
    <source>
        <dbReference type="ARBA" id="ARBA00023136"/>
    </source>
</evidence>
<comment type="subcellular location">
    <subcellularLocation>
        <location evidence="1">Endoplasmic reticulum membrane</location>
        <topology evidence="1">Multi-pass membrane protein</topology>
    </subcellularLocation>
</comment>
<dbReference type="AlphaFoldDB" id="A0A8T0HCZ9"/>
<name>A0A8T0HCZ9_CERPU</name>
<keyword evidence="3 9" id="KW-0812">Transmembrane</keyword>
<feature type="transmembrane region" description="Helical" evidence="9">
    <location>
        <begin position="447"/>
        <end position="466"/>
    </location>
</feature>
<feature type="transmembrane region" description="Helical" evidence="9">
    <location>
        <begin position="358"/>
        <end position="377"/>
    </location>
</feature>
<keyword evidence="4 9" id="KW-1133">Transmembrane helix</keyword>
<dbReference type="GO" id="GO:0005789">
    <property type="term" value="C:endoplasmic reticulum membrane"/>
    <property type="evidence" value="ECO:0007669"/>
    <property type="project" value="UniProtKB-SubCell"/>
</dbReference>
<comment type="caution">
    <text evidence="10">The sequence shown here is derived from an EMBL/GenBank/DDBJ whole genome shotgun (WGS) entry which is preliminary data.</text>
</comment>
<dbReference type="GO" id="GO:0080162">
    <property type="term" value="P:endoplasmic reticulum to cytosol auxin transport"/>
    <property type="evidence" value="ECO:0007669"/>
    <property type="project" value="InterPro"/>
</dbReference>
<evidence type="ECO:0000256" key="7">
    <source>
        <dbReference type="ARBA" id="ARBA00025100"/>
    </source>
</evidence>
<dbReference type="GO" id="GO:0009734">
    <property type="term" value="P:auxin-activated signaling pathway"/>
    <property type="evidence" value="ECO:0007669"/>
    <property type="project" value="UniProtKB-KW"/>
</dbReference>
<evidence type="ECO:0000256" key="1">
    <source>
        <dbReference type="ARBA" id="ARBA00004477"/>
    </source>
</evidence>